<accession>A0A371NQC4</accession>
<dbReference type="OrthoDB" id="3770261at2"/>
<dbReference type="EMBL" id="QUAB01000047">
    <property type="protein sequence ID" value="REJ04378.1"/>
    <property type="molecule type" value="Genomic_DNA"/>
</dbReference>
<gene>
    <name evidence="1" type="ORF">DY023_15900</name>
</gene>
<name>A0A371NQC4_9MICO</name>
<evidence type="ECO:0000313" key="2">
    <source>
        <dbReference type="Proteomes" id="UP000262172"/>
    </source>
</evidence>
<evidence type="ECO:0000313" key="1">
    <source>
        <dbReference type="EMBL" id="REJ04378.1"/>
    </source>
</evidence>
<keyword evidence="2" id="KW-1185">Reference proteome</keyword>
<dbReference type="InterPro" id="IPR022074">
    <property type="entry name" value="DUF3626"/>
</dbReference>
<comment type="caution">
    <text evidence="1">The sequence shown here is derived from an EMBL/GenBank/DDBJ whole genome shotgun (WGS) entry which is preliminary data.</text>
</comment>
<dbReference type="Proteomes" id="UP000262172">
    <property type="component" value="Unassembled WGS sequence"/>
</dbReference>
<dbReference type="Pfam" id="PF12294">
    <property type="entry name" value="DUF3626"/>
    <property type="match status" value="2"/>
</dbReference>
<sequence>MPTTVALHFHPNWPFQSGSVIEAMAEAGRYRSQFETATSNGGLTAHPGGDRWRWESRLFAGRYDGRPAEERPVYGAVAGEDDYGPATRFGSAHLRLRPEVTARTTFCYPDSVFEPDGVVEQGGVDVLVARMQADDQDLLDRYVEAHVHGGIRFAADVEAIVLDPCFRGTAVQDAAERLGCAVEFHPGFLVRTEDLDEEYRGPEPLRLARELGAELTPEVVGAAVRTGRHDPQTLKRVWHLLARYGRSVPAPSLQGQTEA</sequence>
<dbReference type="AlphaFoldDB" id="A0A371NQC4"/>
<reference evidence="1 2" key="1">
    <citation type="submission" date="2018-08" db="EMBL/GenBank/DDBJ databases">
        <title>Isolation, diversity and antifungal activity of Actinobacteria from cow dung.</title>
        <authorList>
            <person name="Ling L."/>
        </authorList>
    </citation>
    <scope>NUCLEOTIDE SEQUENCE [LARGE SCALE GENOMIC DNA]</scope>
    <source>
        <strain evidence="1 2">NEAU-LLE</strain>
    </source>
</reference>
<dbReference type="RefSeq" id="WP_116243321.1">
    <property type="nucleotide sequence ID" value="NZ_QUAB01000047.1"/>
</dbReference>
<proteinExistence type="predicted"/>
<protein>
    <submittedName>
        <fullName evidence="1">DUF3626 domain-containing protein</fullName>
    </submittedName>
</protein>
<organism evidence="1 2">
    <name type="scientific">Microbacterium bovistercoris</name>
    <dbReference type="NCBI Taxonomy" id="2293570"/>
    <lineage>
        <taxon>Bacteria</taxon>
        <taxon>Bacillati</taxon>
        <taxon>Actinomycetota</taxon>
        <taxon>Actinomycetes</taxon>
        <taxon>Micrococcales</taxon>
        <taxon>Microbacteriaceae</taxon>
        <taxon>Microbacterium</taxon>
    </lineage>
</organism>